<sequence length="134" mass="14775">MTGSQVKILLDCLHLKTLKEICKQPTSANSHMHFSTEEGASAFYNTYAQYGLTIANMRFTIHPPQMSNGSQVSYRHRELRFTPVATPSAPGTTTTTANAHSDNSAAVEAAHAHSYMYKSQCMFKIQLGADLKCM</sequence>
<dbReference type="EMBL" id="AMYB01000005">
    <property type="protein sequence ID" value="OAD01945.1"/>
    <property type="molecule type" value="Genomic_DNA"/>
</dbReference>
<accession>A0A168K394</accession>
<name>A0A168K394_MUCCL</name>
<organism evidence="1 2">
    <name type="scientific">Mucor lusitanicus CBS 277.49</name>
    <dbReference type="NCBI Taxonomy" id="747725"/>
    <lineage>
        <taxon>Eukaryota</taxon>
        <taxon>Fungi</taxon>
        <taxon>Fungi incertae sedis</taxon>
        <taxon>Mucoromycota</taxon>
        <taxon>Mucoromycotina</taxon>
        <taxon>Mucoromycetes</taxon>
        <taxon>Mucorales</taxon>
        <taxon>Mucorineae</taxon>
        <taxon>Mucoraceae</taxon>
        <taxon>Mucor</taxon>
    </lineage>
</organism>
<keyword evidence="2" id="KW-1185">Reference proteome</keyword>
<protein>
    <submittedName>
        <fullName evidence="1">Uncharacterized protein</fullName>
    </submittedName>
</protein>
<dbReference type="Proteomes" id="UP000077051">
    <property type="component" value="Unassembled WGS sequence"/>
</dbReference>
<reference evidence="1 2" key="1">
    <citation type="submission" date="2015-06" db="EMBL/GenBank/DDBJ databases">
        <title>Expansion of signal transduction pathways in fungi by whole-genome duplication.</title>
        <authorList>
            <consortium name="DOE Joint Genome Institute"/>
            <person name="Corrochano L.M."/>
            <person name="Kuo A."/>
            <person name="Marcet-Houben M."/>
            <person name="Polaino S."/>
            <person name="Salamov A."/>
            <person name="Villalobos J.M."/>
            <person name="Alvarez M.I."/>
            <person name="Avalos J."/>
            <person name="Benito E.P."/>
            <person name="Benoit I."/>
            <person name="Burger G."/>
            <person name="Camino L.P."/>
            <person name="Canovas D."/>
            <person name="Cerda-Olmedo E."/>
            <person name="Cheng J.-F."/>
            <person name="Dominguez A."/>
            <person name="Elias M."/>
            <person name="Eslava A.P."/>
            <person name="Glaser F."/>
            <person name="Grimwood J."/>
            <person name="Gutierrez G."/>
            <person name="Heitman J."/>
            <person name="Henrissat B."/>
            <person name="Iturriaga E.A."/>
            <person name="Lang B.F."/>
            <person name="Lavin J.L."/>
            <person name="Lee S."/>
            <person name="Li W."/>
            <person name="Lindquist E."/>
            <person name="Lopez-Garcia S."/>
            <person name="Luque E.M."/>
            <person name="Marcos A.T."/>
            <person name="Martin J."/>
            <person name="Mccluskey K."/>
            <person name="Medina H.R."/>
            <person name="Miralles-Duran A."/>
            <person name="Miyazaki A."/>
            <person name="Munoz-Torres E."/>
            <person name="Oguiza J.A."/>
            <person name="Ohm R."/>
            <person name="Olmedo M."/>
            <person name="Orejas M."/>
            <person name="Ortiz-Castellanos L."/>
            <person name="Pisabarro A.G."/>
            <person name="Rodriguez-Romero J."/>
            <person name="Ruiz-Herrera J."/>
            <person name="Ruiz-Vazquez R."/>
            <person name="Sanz C."/>
            <person name="Schackwitz W."/>
            <person name="Schmutz J."/>
            <person name="Shahriari M."/>
            <person name="Shelest E."/>
            <person name="Silva-Franco F."/>
            <person name="Soanes D."/>
            <person name="Syed K."/>
            <person name="Tagua V.G."/>
            <person name="Talbot N.J."/>
            <person name="Thon M."/>
            <person name="De Vries R.P."/>
            <person name="Wiebenga A."/>
            <person name="Yadav J.S."/>
            <person name="Braun E.L."/>
            <person name="Baker S."/>
            <person name="Garre V."/>
            <person name="Horwitz B."/>
            <person name="Torres-Martinez S."/>
            <person name="Idnurm A."/>
            <person name="Herrera-Estrella A."/>
            <person name="Gabaldon T."/>
            <person name="Grigoriev I.V."/>
        </authorList>
    </citation>
    <scope>NUCLEOTIDE SEQUENCE [LARGE SCALE GENOMIC DNA]</scope>
    <source>
        <strain evidence="1 2">CBS 277.49</strain>
    </source>
</reference>
<evidence type="ECO:0000313" key="1">
    <source>
        <dbReference type="EMBL" id="OAD01945.1"/>
    </source>
</evidence>
<gene>
    <name evidence="1" type="ORF">MUCCIDRAFT_111291</name>
</gene>
<dbReference type="AlphaFoldDB" id="A0A168K394"/>
<dbReference type="VEuPathDB" id="FungiDB:MUCCIDRAFT_111291"/>
<comment type="caution">
    <text evidence="1">The sequence shown here is derived from an EMBL/GenBank/DDBJ whole genome shotgun (WGS) entry which is preliminary data.</text>
</comment>
<proteinExistence type="predicted"/>
<evidence type="ECO:0000313" key="2">
    <source>
        <dbReference type="Proteomes" id="UP000077051"/>
    </source>
</evidence>